<evidence type="ECO:0000256" key="2">
    <source>
        <dbReference type="ARBA" id="ARBA00022448"/>
    </source>
</evidence>
<gene>
    <name evidence="7 8" type="primary">atpH</name>
    <name evidence="8" type="ORF">FSBG_01393</name>
</gene>
<keyword evidence="4 7" id="KW-0406">Ion transport</keyword>
<dbReference type="InterPro" id="IPR000711">
    <property type="entry name" value="ATPase_OSCP/dsu"/>
</dbReference>
<evidence type="ECO:0000256" key="6">
    <source>
        <dbReference type="ARBA" id="ARBA00023310"/>
    </source>
</evidence>
<dbReference type="EMBL" id="GG657973">
    <property type="protein sequence ID" value="EFS21896.1"/>
    <property type="molecule type" value="Genomic_DNA"/>
</dbReference>
<keyword evidence="9" id="KW-1185">Reference proteome</keyword>
<dbReference type="GO" id="GO:0046933">
    <property type="term" value="F:proton-transporting ATP synthase activity, rotational mechanism"/>
    <property type="evidence" value="ECO:0007669"/>
    <property type="project" value="UniProtKB-UniRule"/>
</dbReference>
<evidence type="ECO:0000256" key="1">
    <source>
        <dbReference type="ARBA" id="ARBA00004370"/>
    </source>
</evidence>
<dbReference type="InterPro" id="IPR020781">
    <property type="entry name" value="ATPase_OSCP/d_CS"/>
</dbReference>
<comment type="function">
    <text evidence="7">F(1)F(0) ATP synthase produces ATP from ADP in the presence of a proton or sodium gradient. F-type ATPases consist of two structural domains, F(1) containing the extramembraneous catalytic core and F(0) containing the membrane proton channel, linked together by a central stalk and a peripheral stalk. During catalysis, ATP synthesis in the catalytic domain of F(1) is coupled via a rotary mechanism of the central stalk subunits to proton translocation.</text>
</comment>
<comment type="subcellular location">
    <subcellularLocation>
        <location evidence="7">Cell membrane</location>
        <topology evidence="7">Peripheral membrane protein</topology>
    </subcellularLocation>
    <subcellularLocation>
        <location evidence="1">Membrane</location>
    </subcellularLocation>
</comment>
<evidence type="ECO:0000313" key="9">
    <source>
        <dbReference type="Proteomes" id="UP000002975"/>
    </source>
</evidence>
<dbReference type="AlphaFoldDB" id="E5BHC3"/>
<dbReference type="InterPro" id="IPR026015">
    <property type="entry name" value="ATP_synth_OSCP/delta_N_sf"/>
</dbReference>
<dbReference type="RefSeq" id="WP_008801964.1">
    <property type="nucleotide sequence ID" value="NZ_GG657973.1"/>
</dbReference>
<dbReference type="GO" id="GO:0045259">
    <property type="term" value="C:proton-transporting ATP synthase complex"/>
    <property type="evidence" value="ECO:0007669"/>
    <property type="project" value="UniProtKB-KW"/>
</dbReference>
<dbReference type="HAMAP" id="MF_01416">
    <property type="entry name" value="ATP_synth_delta_bact"/>
    <property type="match status" value="1"/>
</dbReference>
<dbReference type="PANTHER" id="PTHR11910">
    <property type="entry name" value="ATP SYNTHASE DELTA CHAIN"/>
    <property type="match status" value="1"/>
</dbReference>
<reference evidence="8 9" key="1">
    <citation type="submission" date="2009-02" db="EMBL/GenBank/DDBJ databases">
        <title>The Genome Sequence of Fusobacterium sp. 3_1_5R.</title>
        <authorList>
            <consortium name="The Broad Institute Genome Sequencing Platform"/>
            <person name="Ward D."/>
            <person name="Young S.K."/>
            <person name="Kodira C.D."/>
            <person name="Zeng Q."/>
            <person name="Koehrsen M."/>
            <person name="Alvarado L."/>
            <person name="Berlin A."/>
            <person name="Borenstein D."/>
            <person name="Chen Z."/>
            <person name="Engels R."/>
            <person name="Freedman E."/>
            <person name="Gellesch M."/>
            <person name="Goldberg J."/>
            <person name="Griggs A."/>
            <person name="Gujja S."/>
            <person name="Heiman D."/>
            <person name="Hepburn T."/>
            <person name="Howarth C."/>
            <person name="Jen D."/>
            <person name="Larson L."/>
            <person name="Lewis B."/>
            <person name="Mehta T."/>
            <person name="Park D."/>
            <person name="Pearson M."/>
            <person name="Roberts A."/>
            <person name="Saif S."/>
            <person name="Shea T."/>
            <person name="Shenoy N."/>
            <person name="Sisk P."/>
            <person name="Stolte C."/>
            <person name="Sykes S."/>
            <person name="Walk T."/>
            <person name="White J."/>
            <person name="Yandava C."/>
            <person name="Allen-Vercoe E."/>
            <person name="Strauss J."/>
            <person name="Ambrose C."/>
            <person name="Lander E."/>
            <person name="Nusbaum C."/>
            <person name="Galagan J."/>
            <person name="Birren B."/>
        </authorList>
    </citation>
    <scope>NUCLEOTIDE SEQUENCE [LARGE SCALE GENOMIC DNA]</scope>
    <source>
        <strain evidence="8 9">3_1_5R</strain>
    </source>
</reference>
<keyword evidence="5 7" id="KW-0472">Membrane</keyword>
<dbReference type="Gene3D" id="1.10.520.20">
    <property type="entry name" value="N-terminal domain of the delta subunit of the F1F0-ATP synthase"/>
    <property type="match status" value="1"/>
</dbReference>
<protein>
    <recommendedName>
        <fullName evidence="7">ATP synthase subunit delta</fullName>
    </recommendedName>
    <alternativeName>
        <fullName evidence="7">ATP synthase F(1) sector subunit delta</fullName>
    </alternativeName>
    <alternativeName>
        <fullName evidence="7">F-type ATPase subunit delta</fullName>
        <shortName evidence="7">F-ATPase subunit delta</shortName>
    </alternativeName>
</protein>
<dbReference type="PRINTS" id="PR00125">
    <property type="entry name" value="ATPASEDELTA"/>
</dbReference>
<comment type="function">
    <text evidence="7">This protein is part of the stalk that links CF(0) to CF(1). It either transmits conformational changes from CF(0) to CF(1) or is implicated in proton conduction.</text>
</comment>
<evidence type="ECO:0000313" key="8">
    <source>
        <dbReference type="EMBL" id="EFS21896.1"/>
    </source>
</evidence>
<dbReference type="Pfam" id="PF00213">
    <property type="entry name" value="OSCP"/>
    <property type="match status" value="1"/>
</dbReference>
<organism evidence="8 9">
    <name type="scientific">Fusobacterium gonidiaformans 3-1-5R</name>
    <dbReference type="NCBI Taxonomy" id="469605"/>
    <lineage>
        <taxon>Bacteria</taxon>
        <taxon>Fusobacteriati</taxon>
        <taxon>Fusobacteriota</taxon>
        <taxon>Fusobacteriia</taxon>
        <taxon>Fusobacteriales</taxon>
        <taxon>Fusobacteriaceae</taxon>
        <taxon>Fusobacterium</taxon>
    </lineage>
</organism>
<evidence type="ECO:0000256" key="3">
    <source>
        <dbReference type="ARBA" id="ARBA00022781"/>
    </source>
</evidence>
<dbReference type="SUPFAM" id="SSF47928">
    <property type="entry name" value="N-terminal domain of the delta subunit of the F1F0-ATP synthase"/>
    <property type="match status" value="1"/>
</dbReference>
<sequence length="177" mass="20702">MIENQVGRRYAEAIYTIAEERGKVKETHTFLNSIMELYKNDITFRNFIQHPLLKVQEKEEVLREIFAEVSDELLQIAFYILEKGRISFIRNIVAEYLKIYYEKHQILDVVATFAVELSEEQKTKLIQKLKDKTKHEIRLETQVDESILGGGILKIGDQVMDGSLRKELQQIKNGKKS</sequence>
<name>E5BHC3_9FUSO</name>
<keyword evidence="2 7" id="KW-0813">Transport</keyword>
<accession>E5BHC3</accession>
<keyword evidence="3 7" id="KW-0375">Hydrogen ion transport</keyword>
<evidence type="ECO:0000256" key="4">
    <source>
        <dbReference type="ARBA" id="ARBA00023065"/>
    </source>
</evidence>
<keyword evidence="7" id="KW-0139">CF(1)</keyword>
<dbReference type="OrthoDB" id="9802471at2"/>
<dbReference type="GO" id="GO:0016787">
    <property type="term" value="F:hydrolase activity"/>
    <property type="evidence" value="ECO:0007669"/>
    <property type="project" value="UniProtKB-KW"/>
</dbReference>
<dbReference type="HOGENOM" id="CLU_085114_4_0_0"/>
<dbReference type="PROSITE" id="PS00389">
    <property type="entry name" value="ATPASE_DELTA"/>
    <property type="match status" value="1"/>
</dbReference>
<dbReference type="GO" id="GO:0005886">
    <property type="term" value="C:plasma membrane"/>
    <property type="evidence" value="ECO:0007669"/>
    <property type="project" value="UniProtKB-SubCell"/>
</dbReference>
<dbReference type="NCBIfam" id="TIGR01145">
    <property type="entry name" value="ATP_synt_delta"/>
    <property type="match status" value="1"/>
</dbReference>
<evidence type="ECO:0000256" key="5">
    <source>
        <dbReference type="ARBA" id="ARBA00023136"/>
    </source>
</evidence>
<keyword evidence="7" id="KW-1003">Cell membrane</keyword>
<keyword evidence="6 7" id="KW-0066">ATP synthesis</keyword>
<evidence type="ECO:0000256" key="7">
    <source>
        <dbReference type="HAMAP-Rule" id="MF_01416"/>
    </source>
</evidence>
<proteinExistence type="inferred from homology"/>
<comment type="similarity">
    <text evidence="7">Belongs to the ATPase delta chain family.</text>
</comment>
<keyword evidence="8" id="KW-0378">Hydrolase</keyword>
<dbReference type="Proteomes" id="UP000002975">
    <property type="component" value="Unassembled WGS sequence"/>
</dbReference>